<keyword evidence="1" id="KW-0732">Signal</keyword>
<feature type="signal peptide" evidence="1">
    <location>
        <begin position="1"/>
        <end position="19"/>
    </location>
</feature>
<feature type="chain" id="PRO_5003179172" evidence="1">
    <location>
        <begin position="20"/>
        <end position="103"/>
    </location>
</feature>
<dbReference type="OrthoDB" id="10436868at2759"/>
<protein>
    <submittedName>
        <fullName evidence="2">Uncharacterized protein</fullName>
    </submittedName>
</protein>
<dbReference type="AlphaFoldDB" id="E3RCU1"/>
<proteinExistence type="predicted"/>
<organism evidence="3">
    <name type="scientific">Pyrenophora teres f. teres (strain 0-1)</name>
    <name type="common">Barley net blotch fungus</name>
    <name type="synonym">Drechslera teres f. teres</name>
    <dbReference type="NCBI Taxonomy" id="861557"/>
    <lineage>
        <taxon>Eukaryota</taxon>
        <taxon>Fungi</taxon>
        <taxon>Dikarya</taxon>
        <taxon>Ascomycota</taxon>
        <taxon>Pezizomycotina</taxon>
        <taxon>Dothideomycetes</taxon>
        <taxon>Pleosporomycetidae</taxon>
        <taxon>Pleosporales</taxon>
        <taxon>Pleosporineae</taxon>
        <taxon>Pleosporaceae</taxon>
        <taxon>Pyrenophora</taxon>
    </lineage>
</organism>
<reference evidence="2 3" key="1">
    <citation type="journal article" date="2010" name="Genome Biol.">
        <title>A first genome assembly of the barley fungal pathogen Pyrenophora teres f. teres.</title>
        <authorList>
            <person name="Ellwood S.R."/>
            <person name="Liu Z."/>
            <person name="Syme R.A."/>
            <person name="Lai Z."/>
            <person name="Hane J.K."/>
            <person name="Keiper F."/>
            <person name="Moffat C.S."/>
            <person name="Oliver R.P."/>
            <person name="Friesen T.L."/>
        </authorList>
    </citation>
    <scope>NUCLEOTIDE SEQUENCE [LARGE SCALE GENOMIC DNA]</scope>
    <source>
        <strain evidence="2 3">0-1</strain>
    </source>
</reference>
<dbReference type="EMBL" id="GL531916">
    <property type="protein sequence ID" value="EFQ96458.1"/>
    <property type="molecule type" value="Genomic_DNA"/>
</dbReference>
<name>E3RCU1_PYRTT</name>
<evidence type="ECO:0000313" key="2">
    <source>
        <dbReference type="EMBL" id="EFQ96458.1"/>
    </source>
</evidence>
<gene>
    <name evidence="2" type="ORF">PTT_01006</name>
</gene>
<dbReference type="Proteomes" id="UP000001067">
    <property type="component" value="Unassembled WGS sequence"/>
</dbReference>
<keyword evidence="3" id="KW-1185">Reference proteome</keyword>
<evidence type="ECO:0000313" key="3">
    <source>
        <dbReference type="Proteomes" id="UP000001067"/>
    </source>
</evidence>
<dbReference type="HOGENOM" id="CLU_146426_0_0_1"/>
<dbReference type="KEGG" id="pte:PTT_01006"/>
<evidence type="ECO:0000256" key="1">
    <source>
        <dbReference type="SAM" id="SignalP"/>
    </source>
</evidence>
<sequence>MRWICLSASMLLLLLLSVGQTVMVSGRRDSSDAAVCRLWGRRSGAGELSFPKTEEIIGKLLSETSLRSGDELLGRFFKFGTKGLENPQLDVVLFHVFSREIVG</sequence>
<accession>E3RCU1</accession>